<evidence type="ECO:0000313" key="2">
    <source>
        <dbReference type="EMBL" id="TNN78618.1"/>
    </source>
</evidence>
<comment type="caution">
    <text evidence="2">The sequence shown here is derived from an EMBL/GenBank/DDBJ whole genome shotgun (WGS) entry which is preliminary data.</text>
</comment>
<feature type="region of interest" description="Disordered" evidence="1">
    <location>
        <begin position="98"/>
        <end position="118"/>
    </location>
</feature>
<sequence length="221" mass="23834">MTSLHLHPHIDETDSTNNDHKQRCGVSETPGECSVFKDAPHPSPTSGALIFGSPALAAARLRLITPFQAKYRRCDGRSRPASLNADVKRKFFPTAVAEQPSFSERGSSKAPPQAAVGTGVLSTHGRSINQSNAAAGSLVVVWRLMAPPPCAQRCDTVKVSQTNHFLRIGTCFRSPGDPPPQKKGIVVDDKRQPDLSPKQPPTPTPTPVSECAPRSRFTLRL</sequence>
<accession>A0A4Z2ILL9</accession>
<dbReference type="AlphaFoldDB" id="A0A4Z2ILL9"/>
<evidence type="ECO:0000313" key="3">
    <source>
        <dbReference type="Proteomes" id="UP000314294"/>
    </source>
</evidence>
<keyword evidence="3" id="KW-1185">Reference proteome</keyword>
<feature type="compositionally biased region" description="Basic and acidic residues" evidence="1">
    <location>
        <begin position="8"/>
        <end position="22"/>
    </location>
</feature>
<feature type="region of interest" description="Disordered" evidence="1">
    <location>
        <begin position="1"/>
        <end position="26"/>
    </location>
</feature>
<proteinExistence type="predicted"/>
<dbReference type="Proteomes" id="UP000314294">
    <property type="component" value="Unassembled WGS sequence"/>
</dbReference>
<evidence type="ECO:0000256" key="1">
    <source>
        <dbReference type="SAM" id="MobiDB-lite"/>
    </source>
</evidence>
<organism evidence="2 3">
    <name type="scientific">Liparis tanakae</name>
    <name type="common">Tanaka's snailfish</name>
    <dbReference type="NCBI Taxonomy" id="230148"/>
    <lineage>
        <taxon>Eukaryota</taxon>
        <taxon>Metazoa</taxon>
        <taxon>Chordata</taxon>
        <taxon>Craniata</taxon>
        <taxon>Vertebrata</taxon>
        <taxon>Euteleostomi</taxon>
        <taxon>Actinopterygii</taxon>
        <taxon>Neopterygii</taxon>
        <taxon>Teleostei</taxon>
        <taxon>Neoteleostei</taxon>
        <taxon>Acanthomorphata</taxon>
        <taxon>Eupercaria</taxon>
        <taxon>Perciformes</taxon>
        <taxon>Cottioidei</taxon>
        <taxon>Cottales</taxon>
        <taxon>Liparidae</taxon>
        <taxon>Liparis</taxon>
    </lineage>
</organism>
<dbReference type="EMBL" id="SRLO01000072">
    <property type="protein sequence ID" value="TNN78618.1"/>
    <property type="molecule type" value="Genomic_DNA"/>
</dbReference>
<gene>
    <name evidence="2" type="ORF">EYF80_011213</name>
</gene>
<reference evidence="2 3" key="1">
    <citation type="submission" date="2019-03" db="EMBL/GenBank/DDBJ databases">
        <title>First draft genome of Liparis tanakae, snailfish: a comprehensive survey of snailfish specific genes.</title>
        <authorList>
            <person name="Kim W."/>
            <person name="Song I."/>
            <person name="Jeong J.-H."/>
            <person name="Kim D."/>
            <person name="Kim S."/>
            <person name="Ryu S."/>
            <person name="Song J.Y."/>
            <person name="Lee S.K."/>
        </authorList>
    </citation>
    <scope>NUCLEOTIDE SEQUENCE [LARGE SCALE GENOMIC DNA]</scope>
    <source>
        <tissue evidence="2">Muscle</tissue>
    </source>
</reference>
<name>A0A4Z2ILL9_9TELE</name>
<feature type="region of interest" description="Disordered" evidence="1">
    <location>
        <begin position="171"/>
        <end position="221"/>
    </location>
</feature>
<protein>
    <submittedName>
        <fullName evidence="2">Uncharacterized protein</fullName>
    </submittedName>
</protein>